<accession>A0ABS2CJS5</accession>
<feature type="transmembrane region" description="Helical" evidence="1">
    <location>
        <begin position="75"/>
        <end position="102"/>
    </location>
</feature>
<evidence type="ECO:0000313" key="2">
    <source>
        <dbReference type="EMBL" id="MBM6400127.1"/>
    </source>
</evidence>
<evidence type="ECO:0000313" key="3">
    <source>
        <dbReference type="Proteomes" id="UP001430172"/>
    </source>
</evidence>
<gene>
    <name evidence="2" type="ORF">JQN70_07005</name>
</gene>
<reference evidence="2" key="1">
    <citation type="submission" date="2021-02" db="EMBL/GenBank/DDBJ databases">
        <title>Phycicoccus sp. MQZ13P-5T, whole genome shotgun sequence.</title>
        <authorList>
            <person name="Tuo L."/>
        </authorList>
    </citation>
    <scope>NUCLEOTIDE SEQUENCE</scope>
    <source>
        <strain evidence="2">MQZ13P-5</strain>
    </source>
</reference>
<keyword evidence="3" id="KW-1185">Reference proteome</keyword>
<dbReference type="Proteomes" id="UP001430172">
    <property type="component" value="Unassembled WGS sequence"/>
</dbReference>
<proteinExistence type="predicted"/>
<dbReference type="EMBL" id="JAFDVD010000007">
    <property type="protein sequence ID" value="MBM6400127.1"/>
    <property type="molecule type" value="Genomic_DNA"/>
</dbReference>
<sequence length="120" mass="12089">MRHRRLLAAGAALDLLAVLACLVLPLYSGDGSGGPGSATLLAVNGPGALLPLGLLLGLGLLAWAAPWRMLRLLAVLLHGVLTVLALLSIGVFFLPAAAVLALGGFRELTAPTAPRVTAPA</sequence>
<protein>
    <submittedName>
        <fullName evidence="2">Uncharacterized protein</fullName>
    </submittedName>
</protein>
<comment type="caution">
    <text evidence="2">The sequence shown here is derived from an EMBL/GenBank/DDBJ whole genome shotgun (WGS) entry which is preliminary data.</text>
</comment>
<organism evidence="2 3">
    <name type="scientific">Phycicoccus sonneratiae</name>
    <dbReference type="NCBI Taxonomy" id="2807628"/>
    <lineage>
        <taxon>Bacteria</taxon>
        <taxon>Bacillati</taxon>
        <taxon>Actinomycetota</taxon>
        <taxon>Actinomycetes</taxon>
        <taxon>Micrococcales</taxon>
        <taxon>Intrasporangiaceae</taxon>
        <taxon>Phycicoccus</taxon>
    </lineage>
</organism>
<dbReference type="RefSeq" id="WP_204130592.1">
    <property type="nucleotide sequence ID" value="NZ_JAFDVD010000007.1"/>
</dbReference>
<keyword evidence="1" id="KW-1133">Transmembrane helix</keyword>
<keyword evidence="1" id="KW-0472">Membrane</keyword>
<evidence type="ECO:0000256" key="1">
    <source>
        <dbReference type="SAM" id="Phobius"/>
    </source>
</evidence>
<feature type="transmembrane region" description="Helical" evidence="1">
    <location>
        <begin position="38"/>
        <end position="63"/>
    </location>
</feature>
<keyword evidence="1" id="KW-0812">Transmembrane</keyword>
<name>A0ABS2CJS5_9MICO</name>